<evidence type="ECO:0000256" key="5">
    <source>
        <dbReference type="HAMAP-Rule" id="MF_00014"/>
    </source>
</evidence>
<dbReference type="Gene3D" id="2.40.30.60">
    <property type="entry name" value="RimM"/>
    <property type="match status" value="1"/>
</dbReference>
<dbReference type="Pfam" id="PF01782">
    <property type="entry name" value="RimM"/>
    <property type="match status" value="1"/>
</dbReference>
<evidence type="ECO:0000256" key="1">
    <source>
        <dbReference type="ARBA" id="ARBA00022490"/>
    </source>
</evidence>
<keyword evidence="3 5" id="KW-0698">rRNA processing</keyword>
<dbReference type="InterPro" id="IPR002676">
    <property type="entry name" value="RimM_N"/>
</dbReference>
<dbReference type="InterPro" id="IPR011961">
    <property type="entry name" value="RimM"/>
</dbReference>
<comment type="caution">
    <text evidence="8">The sequence shown here is derived from an EMBL/GenBank/DDBJ whole genome shotgun (WGS) entry which is preliminary data.</text>
</comment>
<dbReference type="InterPro" id="IPR056792">
    <property type="entry name" value="PRC_RimM"/>
</dbReference>
<dbReference type="AlphaFoldDB" id="A0A0S7XLS2"/>
<comment type="function">
    <text evidence="5">An accessory protein needed during the final step in the assembly of 30S ribosomal subunit, possibly for assembly of the head region. Essential for efficient processing of 16S rRNA. May be needed both before and after RbfA during the maturation of 16S rRNA. It has affinity for free ribosomal 30S subunits but not for 70S ribosomes.</text>
</comment>
<feature type="domain" description="Ribosome maturation factor RimM PRC barrel" evidence="7">
    <location>
        <begin position="112"/>
        <end position="171"/>
    </location>
</feature>
<dbReference type="SUPFAM" id="SSF50346">
    <property type="entry name" value="PRC-barrel domain"/>
    <property type="match status" value="1"/>
</dbReference>
<dbReference type="HAMAP" id="MF_00014">
    <property type="entry name" value="Ribosome_mat_RimM"/>
    <property type="match status" value="1"/>
</dbReference>
<dbReference type="GO" id="GO:0006364">
    <property type="term" value="P:rRNA processing"/>
    <property type="evidence" value="ECO:0007669"/>
    <property type="project" value="UniProtKB-UniRule"/>
</dbReference>
<evidence type="ECO:0000259" key="6">
    <source>
        <dbReference type="Pfam" id="PF01782"/>
    </source>
</evidence>
<dbReference type="PANTHER" id="PTHR33692:SF1">
    <property type="entry name" value="RIBOSOME MATURATION FACTOR RIMM"/>
    <property type="match status" value="1"/>
</dbReference>
<keyword evidence="1 5" id="KW-0963">Cytoplasm</keyword>
<dbReference type="InterPro" id="IPR036976">
    <property type="entry name" value="RimM_N_sf"/>
</dbReference>
<comment type="subunit">
    <text evidence="5">Binds ribosomal protein uS19.</text>
</comment>
<gene>
    <name evidence="5" type="primary">rimM</name>
    <name evidence="8" type="ORF">AMK68_04210</name>
</gene>
<comment type="similarity">
    <text evidence="5">Belongs to the RimM family.</text>
</comment>
<evidence type="ECO:0000256" key="4">
    <source>
        <dbReference type="ARBA" id="ARBA00023186"/>
    </source>
</evidence>
<dbReference type="Proteomes" id="UP000052020">
    <property type="component" value="Unassembled WGS sequence"/>
</dbReference>
<dbReference type="GO" id="GO:0005840">
    <property type="term" value="C:ribosome"/>
    <property type="evidence" value="ECO:0007669"/>
    <property type="project" value="InterPro"/>
</dbReference>
<dbReference type="GO" id="GO:0043022">
    <property type="term" value="F:ribosome binding"/>
    <property type="evidence" value="ECO:0007669"/>
    <property type="project" value="InterPro"/>
</dbReference>
<dbReference type="GO" id="GO:0005737">
    <property type="term" value="C:cytoplasm"/>
    <property type="evidence" value="ECO:0007669"/>
    <property type="project" value="UniProtKB-SubCell"/>
</dbReference>
<dbReference type="SUPFAM" id="SSF50447">
    <property type="entry name" value="Translation proteins"/>
    <property type="match status" value="1"/>
</dbReference>
<feature type="domain" description="RimM N-terminal" evidence="6">
    <location>
        <begin position="17"/>
        <end position="98"/>
    </location>
</feature>
<evidence type="ECO:0000313" key="8">
    <source>
        <dbReference type="EMBL" id="KPJ63049.1"/>
    </source>
</evidence>
<comment type="subcellular location">
    <subcellularLocation>
        <location evidence="5">Cytoplasm</location>
    </subcellularLocation>
</comment>
<evidence type="ECO:0000256" key="2">
    <source>
        <dbReference type="ARBA" id="ARBA00022517"/>
    </source>
</evidence>
<dbReference type="NCBIfam" id="TIGR02273">
    <property type="entry name" value="16S_RimM"/>
    <property type="match status" value="1"/>
</dbReference>
<protein>
    <recommendedName>
        <fullName evidence="5">Ribosome maturation factor RimM</fullName>
    </recommendedName>
</protein>
<evidence type="ECO:0000313" key="9">
    <source>
        <dbReference type="Proteomes" id="UP000052020"/>
    </source>
</evidence>
<evidence type="ECO:0000256" key="3">
    <source>
        <dbReference type="ARBA" id="ARBA00022552"/>
    </source>
</evidence>
<keyword evidence="4 5" id="KW-0143">Chaperone</keyword>
<dbReference type="PANTHER" id="PTHR33692">
    <property type="entry name" value="RIBOSOME MATURATION FACTOR RIMM"/>
    <property type="match status" value="1"/>
</dbReference>
<dbReference type="InterPro" id="IPR011033">
    <property type="entry name" value="PRC_barrel-like_sf"/>
</dbReference>
<evidence type="ECO:0000259" key="7">
    <source>
        <dbReference type="Pfam" id="PF24986"/>
    </source>
</evidence>
<organism evidence="8 9">
    <name type="scientific">candidate division KD3-62 bacterium DG_56</name>
    <dbReference type="NCBI Taxonomy" id="1704032"/>
    <lineage>
        <taxon>Bacteria</taxon>
        <taxon>candidate division KD3-62</taxon>
    </lineage>
</organism>
<accession>A0A0S7XLS2</accession>
<sequence>MSSSKCGSPDEPWNLIVGEVAGAHGLEGALKVRPLTDFPDHLRALGAVMVEIAGDDIGVRRVEWAKIAGQRAIMKIEGVENRKQAQTLLGARLKIRRSTAAPLPPGHYYVPDIVGLRVMTSDGNDLGEITEVIRAPANDVYVTPRAMIPAVKAIVHEIDMERGVIIVEPIPGLAEE</sequence>
<proteinExistence type="inferred from homology"/>
<dbReference type="GO" id="GO:0042274">
    <property type="term" value="P:ribosomal small subunit biogenesis"/>
    <property type="evidence" value="ECO:0007669"/>
    <property type="project" value="UniProtKB-UniRule"/>
</dbReference>
<dbReference type="EMBL" id="LIZY01000093">
    <property type="protein sequence ID" value="KPJ63049.1"/>
    <property type="molecule type" value="Genomic_DNA"/>
</dbReference>
<name>A0A0S7XLS2_9BACT</name>
<keyword evidence="2 5" id="KW-0690">Ribosome biogenesis</keyword>
<dbReference type="Gene3D" id="2.30.30.240">
    <property type="entry name" value="PRC-barrel domain"/>
    <property type="match status" value="1"/>
</dbReference>
<comment type="domain">
    <text evidence="5">The PRC barrel domain binds ribosomal protein uS19.</text>
</comment>
<dbReference type="InterPro" id="IPR009000">
    <property type="entry name" value="Transl_B-barrel_sf"/>
</dbReference>
<dbReference type="Pfam" id="PF24986">
    <property type="entry name" value="PRC_RimM"/>
    <property type="match status" value="1"/>
</dbReference>
<reference evidence="8 9" key="1">
    <citation type="journal article" date="2015" name="Microbiome">
        <title>Genomic resolution of linkages in carbon, nitrogen, and sulfur cycling among widespread estuary sediment bacteria.</title>
        <authorList>
            <person name="Baker B.J."/>
            <person name="Lazar C.S."/>
            <person name="Teske A.P."/>
            <person name="Dick G.J."/>
        </authorList>
    </citation>
    <scope>NUCLEOTIDE SEQUENCE [LARGE SCALE GENOMIC DNA]</scope>
    <source>
        <strain evidence="8">DG_56</strain>
    </source>
</reference>